<evidence type="ECO:0000313" key="1">
    <source>
        <dbReference type="EMBL" id="OHA58362.1"/>
    </source>
</evidence>
<accession>A0A1G2QEF1</accession>
<dbReference type="EMBL" id="MHTH01000010">
    <property type="protein sequence ID" value="OHA58362.1"/>
    <property type="molecule type" value="Genomic_DNA"/>
</dbReference>
<dbReference type="AlphaFoldDB" id="A0A1G2QEF1"/>
<protein>
    <submittedName>
        <fullName evidence="1">Uncharacterized protein</fullName>
    </submittedName>
</protein>
<organism evidence="1 2">
    <name type="scientific">Candidatus Vogelbacteria bacterium RIFOXYB1_FULL_42_16</name>
    <dbReference type="NCBI Taxonomy" id="1802436"/>
    <lineage>
        <taxon>Bacteria</taxon>
        <taxon>Candidatus Vogeliibacteriota</taxon>
    </lineage>
</organism>
<comment type="caution">
    <text evidence="1">The sequence shown here is derived from an EMBL/GenBank/DDBJ whole genome shotgun (WGS) entry which is preliminary data.</text>
</comment>
<proteinExistence type="predicted"/>
<name>A0A1G2QEF1_9BACT</name>
<gene>
    <name evidence="1" type="ORF">A2370_01455</name>
</gene>
<reference evidence="1 2" key="1">
    <citation type="journal article" date="2016" name="Nat. Commun.">
        <title>Thousands of microbial genomes shed light on interconnected biogeochemical processes in an aquifer system.</title>
        <authorList>
            <person name="Anantharaman K."/>
            <person name="Brown C.T."/>
            <person name="Hug L.A."/>
            <person name="Sharon I."/>
            <person name="Castelle C.J."/>
            <person name="Probst A.J."/>
            <person name="Thomas B.C."/>
            <person name="Singh A."/>
            <person name="Wilkins M.J."/>
            <person name="Karaoz U."/>
            <person name="Brodie E.L."/>
            <person name="Williams K.H."/>
            <person name="Hubbard S.S."/>
            <person name="Banfield J.F."/>
        </authorList>
    </citation>
    <scope>NUCLEOTIDE SEQUENCE [LARGE SCALE GENOMIC DNA]</scope>
</reference>
<sequence length="494" mass="51554">MKKNIFLLVGILAVLALVAILPTPAIFAETGSTLNGWMWSDNIGWISAKTTSCPSCNVIIDSTGKFSGFAWSDAVGWINFNPGDNPPATPDQAFVSMPMTGGNVTGWARACSVFTSGCSGTLKDNNQRGDWDGWIKMQAVTWDGSTGFFSGFAWGDLNLGWISMAGLSTNPVTATNYTLTVNTLDGGRLIPAGVISEPVGVSFPYVTSASFGDGVNVTLTAKSQFNTNLTTCWSGCGPTNNGSATYSCVMDSNKTVTVGCSQIDIIPPPEDLPTKTLTVTNNCADAVITDNLLSRSCSSGTCSWTYLTDLNVPLLKTAGDWTGDCAGETGDSCSLTMNADKNAGVSCSSQTNSISITTPLAGSNKIVFSRNPSSPYPYASTAFTANVSGDSATMTLGLDLNDVASGACSGSFGAIVSSTDSCPTTQNAEQVSGNNLSVSVTGGQKYKLCFVDACIFDGNDSLLNNRDWTISTTVNGESNPSGSFILDFNDGFYQ</sequence>
<dbReference type="Proteomes" id="UP000176222">
    <property type="component" value="Unassembled WGS sequence"/>
</dbReference>
<evidence type="ECO:0000313" key="2">
    <source>
        <dbReference type="Proteomes" id="UP000176222"/>
    </source>
</evidence>
<dbReference type="STRING" id="1802436.A2370_01455"/>